<dbReference type="AlphaFoldDB" id="A0A426X180"/>
<organism evidence="1 2">
    <name type="scientific">Ensete ventricosum</name>
    <name type="common">Abyssinian banana</name>
    <name type="synonym">Musa ensete</name>
    <dbReference type="NCBI Taxonomy" id="4639"/>
    <lineage>
        <taxon>Eukaryota</taxon>
        <taxon>Viridiplantae</taxon>
        <taxon>Streptophyta</taxon>
        <taxon>Embryophyta</taxon>
        <taxon>Tracheophyta</taxon>
        <taxon>Spermatophyta</taxon>
        <taxon>Magnoliopsida</taxon>
        <taxon>Liliopsida</taxon>
        <taxon>Zingiberales</taxon>
        <taxon>Musaceae</taxon>
        <taxon>Ensete</taxon>
    </lineage>
</organism>
<evidence type="ECO:0000313" key="2">
    <source>
        <dbReference type="Proteomes" id="UP000287651"/>
    </source>
</evidence>
<name>A0A426X180_ENSVE</name>
<proteinExistence type="predicted"/>
<protein>
    <submittedName>
        <fullName evidence="1">Uncharacterized protein</fullName>
    </submittedName>
</protein>
<gene>
    <name evidence="1" type="ORF">B296_00058988</name>
</gene>
<reference evidence="1 2" key="1">
    <citation type="journal article" date="2014" name="Agronomy (Basel)">
        <title>A Draft Genome Sequence for Ensete ventricosum, the Drought-Tolerant Tree Against Hunger.</title>
        <authorList>
            <person name="Harrison J."/>
            <person name="Moore K.A."/>
            <person name="Paszkiewicz K."/>
            <person name="Jones T."/>
            <person name="Grant M."/>
            <person name="Ambacheew D."/>
            <person name="Muzemil S."/>
            <person name="Studholme D.J."/>
        </authorList>
    </citation>
    <scope>NUCLEOTIDE SEQUENCE [LARGE SCALE GENOMIC DNA]</scope>
</reference>
<comment type="caution">
    <text evidence="1">The sequence shown here is derived from an EMBL/GenBank/DDBJ whole genome shotgun (WGS) entry which is preliminary data.</text>
</comment>
<dbReference type="EMBL" id="AMZH03029600">
    <property type="protein sequence ID" value="RRT33223.1"/>
    <property type="molecule type" value="Genomic_DNA"/>
</dbReference>
<evidence type="ECO:0000313" key="1">
    <source>
        <dbReference type="EMBL" id="RRT33223.1"/>
    </source>
</evidence>
<accession>A0A426X180</accession>
<sequence>MIQLMCVESTWQDSETRRRLTRRSGFAGSRLLGLGVDRIGFERYQEPTRRLSSRVCARRDPSDDCFSRFLGGDARSSEKDLPCKLQRGAFIPVEQRGGRTAVFNVCSAFDWTEDTTLRKAVLSLVFRVSINETSDREYGVQNNRRCLRPGVSELSEYRGGHLRNP</sequence>
<dbReference type="Proteomes" id="UP000287651">
    <property type="component" value="Unassembled WGS sequence"/>
</dbReference>